<feature type="compositionally biased region" description="Polar residues" evidence="3">
    <location>
        <begin position="17"/>
        <end position="33"/>
    </location>
</feature>
<reference evidence="5" key="1">
    <citation type="journal article" date="2020" name="Stud. Mycol.">
        <title>101 Dothideomycetes genomes: a test case for predicting lifestyles and emergence of pathogens.</title>
        <authorList>
            <person name="Haridas S."/>
            <person name="Albert R."/>
            <person name="Binder M."/>
            <person name="Bloem J."/>
            <person name="Labutti K."/>
            <person name="Salamov A."/>
            <person name="Andreopoulos B."/>
            <person name="Baker S."/>
            <person name="Barry K."/>
            <person name="Bills G."/>
            <person name="Bluhm B."/>
            <person name="Cannon C."/>
            <person name="Castanera R."/>
            <person name="Culley D."/>
            <person name="Daum C."/>
            <person name="Ezra D."/>
            <person name="Gonzalez J."/>
            <person name="Henrissat B."/>
            <person name="Kuo A."/>
            <person name="Liang C."/>
            <person name="Lipzen A."/>
            <person name="Lutzoni F."/>
            <person name="Magnuson J."/>
            <person name="Mondo S."/>
            <person name="Nolan M."/>
            <person name="Ohm R."/>
            <person name="Pangilinan J."/>
            <person name="Park H.-J."/>
            <person name="Ramirez L."/>
            <person name="Alfaro M."/>
            <person name="Sun H."/>
            <person name="Tritt A."/>
            <person name="Yoshinaga Y."/>
            <person name="Zwiers L.-H."/>
            <person name="Turgeon B."/>
            <person name="Goodwin S."/>
            <person name="Spatafora J."/>
            <person name="Crous P."/>
            <person name="Grigoriev I."/>
        </authorList>
    </citation>
    <scope>NUCLEOTIDE SEQUENCE</scope>
    <source>
        <strain evidence="5">CBS 110217</strain>
    </source>
</reference>
<feature type="region of interest" description="Disordered" evidence="3">
    <location>
        <begin position="1"/>
        <end position="103"/>
    </location>
</feature>
<dbReference type="AlphaFoldDB" id="A0A9P4LQQ1"/>
<dbReference type="EMBL" id="ML978169">
    <property type="protein sequence ID" value="KAF2032972.1"/>
    <property type="molecule type" value="Genomic_DNA"/>
</dbReference>
<proteinExistence type="predicted"/>
<dbReference type="GO" id="GO:0005634">
    <property type="term" value="C:nucleus"/>
    <property type="evidence" value="ECO:0007669"/>
    <property type="project" value="UniProtKB-SubCell"/>
</dbReference>
<sequence>MRGGRNEQAVTQDEESSPSALETSIQAKASETANPIEEAQAETIARQLQAARRAAQVEKRDDRRAKKEKARSQQALVNKKQTSTTAALSTLHGSSTPAESSKRGAACEAAVAKSDDAMDVDPSPSLFVDQTERYPVAKVLPKWYIGIKDTNYAIKMIDKKRPPALTSLEALKNCIGRCEIESNRSKLKSLYEELRDHVHKAEIKVQADGPVLKRARILHPENGLPRVFKEDAKFPSDLKADSFHLYMRWLKEDFSQDILRGVVTVKGKDRNGDRLDSAYRSKHPASAKYYGEGGLVLGQWWPTQLCTVRDGAHGTPQGGIFGEKDKGAYSIVLSSGGYHDQDDGDVIEYSGTDGKDFMPTENTQHMILSATLGNDIRVIRSSQLQKGKSKYRPELGLRYDGLYKIKSYELVDKEKQRYRFRLERCLGQDPIRHKGNARRPTIFEVEEFERLRTKVW</sequence>
<evidence type="ECO:0000313" key="6">
    <source>
        <dbReference type="Proteomes" id="UP000799777"/>
    </source>
</evidence>
<dbReference type="GO" id="GO:0044027">
    <property type="term" value="P:negative regulation of gene expression via chromosomal CpG island methylation"/>
    <property type="evidence" value="ECO:0007669"/>
    <property type="project" value="TreeGrafter"/>
</dbReference>
<keyword evidence="6" id="KW-1185">Reference proteome</keyword>
<keyword evidence="1 2" id="KW-0539">Nucleus</keyword>
<feature type="compositionally biased region" description="Low complexity" evidence="3">
    <location>
        <begin position="45"/>
        <end position="54"/>
    </location>
</feature>
<dbReference type="PANTHER" id="PTHR14140">
    <property type="entry name" value="E3 UBIQUITIN-PROTEIN LIGASE UHRF-RELATED"/>
    <property type="match status" value="1"/>
</dbReference>
<feature type="compositionally biased region" description="Polar residues" evidence="3">
    <location>
        <begin position="72"/>
        <end position="99"/>
    </location>
</feature>
<dbReference type="InterPro" id="IPR036987">
    <property type="entry name" value="SRA-YDG_sf"/>
</dbReference>
<dbReference type="InterPro" id="IPR003105">
    <property type="entry name" value="SRA_YDG"/>
</dbReference>
<feature type="domain" description="YDG" evidence="4">
    <location>
        <begin position="290"/>
        <end position="424"/>
    </location>
</feature>
<name>A0A9P4LQQ1_9PLEO</name>
<dbReference type="GO" id="GO:0016567">
    <property type="term" value="P:protein ubiquitination"/>
    <property type="evidence" value="ECO:0007669"/>
    <property type="project" value="TreeGrafter"/>
</dbReference>
<protein>
    <recommendedName>
        <fullName evidence="4">YDG domain-containing protein</fullName>
    </recommendedName>
</protein>
<comment type="caution">
    <text evidence="5">The sequence shown here is derived from an EMBL/GenBank/DDBJ whole genome shotgun (WGS) entry which is preliminary data.</text>
</comment>
<dbReference type="SUPFAM" id="SSF88697">
    <property type="entry name" value="PUA domain-like"/>
    <property type="match status" value="1"/>
</dbReference>
<feature type="compositionally biased region" description="Basic and acidic residues" evidence="3">
    <location>
        <begin position="55"/>
        <end position="65"/>
    </location>
</feature>
<evidence type="ECO:0000313" key="5">
    <source>
        <dbReference type="EMBL" id="KAF2032972.1"/>
    </source>
</evidence>
<comment type="subcellular location">
    <subcellularLocation>
        <location evidence="2">Nucleus</location>
    </subcellularLocation>
</comment>
<dbReference type="OrthoDB" id="2270193at2759"/>
<dbReference type="PROSITE" id="PS51015">
    <property type="entry name" value="YDG"/>
    <property type="match status" value="1"/>
</dbReference>
<organism evidence="5 6">
    <name type="scientific">Setomelanomma holmii</name>
    <dbReference type="NCBI Taxonomy" id="210430"/>
    <lineage>
        <taxon>Eukaryota</taxon>
        <taxon>Fungi</taxon>
        <taxon>Dikarya</taxon>
        <taxon>Ascomycota</taxon>
        <taxon>Pezizomycotina</taxon>
        <taxon>Dothideomycetes</taxon>
        <taxon>Pleosporomycetidae</taxon>
        <taxon>Pleosporales</taxon>
        <taxon>Pleosporineae</taxon>
        <taxon>Phaeosphaeriaceae</taxon>
        <taxon>Setomelanomma</taxon>
    </lineage>
</organism>
<evidence type="ECO:0000256" key="1">
    <source>
        <dbReference type="ARBA" id="ARBA00023242"/>
    </source>
</evidence>
<dbReference type="InterPro" id="IPR045134">
    <property type="entry name" value="UHRF1/2-like"/>
</dbReference>
<evidence type="ECO:0000256" key="3">
    <source>
        <dbReference type="SAM" id="MobiDB-lite"/>
    </source>
</evidence>
<dbReference type="Proteomes" id="UP000799777">
    <property type="component" value="Unassembled WGS sequence"/>
</dbReference>
<dbReference type="PANTHER" id="PTHR14140:SF27">
    <property type="entry name" value="OS04G0289800 PROTEIN"/>
    <property type="match status" value="1"/>
</dbReference>
<evidence type="ECO:0000259" key="4">
    <source>
        <dbReference type="PROSITE" id="PS51015"/>
    </source>
</evidence>
<accession>A0A9P4LQQ1</accession>
<gene>
    <name evidence="5" type="ORF">EK21DRAFT_59783</name>
</gene>
<dbReference type="Pfam" id="PF02182">
    <property type="entry name" value="SAD_SRA"/>
    <property type="match status" value="1"/>
</dbReference>
<dbReference type="GO" id="GO:0061630">
    <property type="term" value="F:ubiquitin protein ligase activity"/>
    <property type="evidence" value="ECO:0007669"/>
    <property type="project" value="TreeGrafter"/>
</dbReference>
<dbReference type="Gene3D" id="2.30.280.10">
    <property type="entry name" value="SRA-YDG"/>
    <property type="match status" value="1"/>
</dbReference>
<dbReference type="InterPro" id="IPR015947">
    <property type="entry name" value="PUA-like_sf"/>
</dbReference>
<dbReference type="SMART" id="SM00466">
    <property type="entry name" value="SRA"/>
    <property type="match status" value="1"/>
</dbReference>
<evidence type="ECO:0000256" key="2">
    <source>
        <dbReference type="PROSITE-ProRule" id="PRU00358"/>
    </source>
</evidence>